<dbReference type="EMBL" id="JARQWQ010000004">
    <property type="protein sequence ID" value="KAK2572613.1"/>
    <property type="molecule type" value="Genomic_DNA"/>
</dbReference>
<dbReference type="AlphaFoldDB" id="A0AAD9VFG1"/>
<name>A0AAD9VFG1_ACRCE</name>
<proteinExistence type="predicted"/>
<dbReference type="Proteomes" id="UP001249851">
    <property type="component" value="Unassembled WGS sequence"/>
</dbReference>
<feature type="compositionally biased region" description="Low complexity" evidence="1">
    <location>
        <begin position="242"/>
        <end position="252"/>
    </location>
</feature>
<feature type="region of interest" description="Disordered" evidence="1">
    <location>
        <begin position="671"/>
        <end position="692"/>
    </location>
</feature>
<evidence type="ECO:0000256" key="1">
    <source>
        <dbReference type="SAM" id="MobiDB-lite"/>
    </source>
</evidence>
<organism evidence="2 3">
    <name type="scientific">Acropora cervicornis</name>
    <name type="common">Staghorn coral</name>
    <dbReference type="NCBI Taxonomy" id="6130"/>
    <lineage>
        <taxon>Eukaryota</taxon>
        <taxon>Metazoa</taxon>
        <taxon>Cnidaria</taxon>
        <taxon>Anthozoa</taxon>
        <taxon>Hexacorallia</taxon>
        <taxon>Scleractinia</taxon>
        <taxon>Astrocoeniina</taxon>
        <taxon>Acroporidae</taxon>
        <taxon>Acropora</taxon>
    </lineage>
</organism>
<sequence length="901" mass="99658">MCGSLLSKFKRRSNIVVPVSSAESLTQERVKESISEDAKTVRWALPSANSNLPSNNILEGRPYDSTTEKYGFPSSPSAHSTADKSEKQTEAEIRCAPESESTCVEDHAKQKPDFGSTIQWNPSSNLKERKSVSVCLTARSVSEKELCQDKTETKSKAAAGSKEVETEPDSRFKDDDDSESSIKEISAKPSSKSAAGYQISDGKIKNANQPRCRSASCLNGSCSEPRAACMVKNDSIACIQPTTSTNRDSNSTNKRDSETDEKEDRIEPDKDTNVCLECCETRCESRRLTTKADSQSLIDCNSAAGLDGKGSEIVLQPVSGCDSVVRLKKNATEPATEPNIECHLNAWAQEKDINTVFQSEMAIKSCGRITEKQAFTDCKPAINRRRASFLCDRDFGCAADYVSEARSEADARIAPIVMASDSTAAQNDSDANLESKVGKLCCNIITRKAFCPLVQEKKETEQNSEDTKHGEHPPTAQIVMANIEHNNTCLAEVASCPQFELKTEVDSKPDFYCHSAAKVTKSVPEAGNQSEVRCDSKASMRATSTHLDAVTIEKHVKEKDILIKQTQEKEASSSDPEVLSSGNSGSNGQKRPAHTKSFPSASASAVAFVQDEPHTAFSNPKEDAMSVHASAVNEDGGRRLENDLPNHGTDLKISRQIIIKGVAKVTKEEMATEKSDWDNPSTSQRHSESAVTPGKLDVLFERARKELEERILKMTTNKDQPNYKFLSANKELLLSKAREELEKRLLKIALSSKEVVSSPRKRNPAIQENRKVTCADNCNAALATARTLFEKTFREKMAVFQRGLMSDNSLRWFTLAKTKNYVAFNVFSARKSERSILLSARVPFNLRKFDVTHQLTTEAIKAKLERAQENRLRELERVRRRAHRLGRLRGRDEENNRKGVG</sequence>
<evidence type="ECO:0000313" key="2">
    <source>
        <dbReference type="EMBL" id="KAK2572613.1"/>
    </source>
</evidence>
<feature type="compositionally biased region" description="Polar residues" evidence="1">
    <location>
        <begin position="580"/>
        <end position="589"/>
    </location>
</feature>
<keyword evidence="3" id="KW-1185">Reference proteome</keyword>
<gene>
    <name evidence="2" type="ORF">P5673_002885</name>
</gene>
<feature type="region of interest" description="Disordered" evidence="1">
    <location>
        <begin position="45"/>
        <end position="122"/>
    </location>
</feature>
<comment type="caution">
    <text evidence="2">The sequence shown here is derived from an EMBL/GenBank/DDBJ whole genome shotgun (WGS) entry which is preliminary data.</text>
</comment>
<feature type="region of interest" description="Disordered" evidence="1">
    <location>
        <begin position="564"/>
        <end position="599"/>
    </location>
</feature>
<protein>
    <submittedName>
        <fullName evidence="2">Uncharacterized protein</fullName>
    </submittedName>
</protein>
<reference evidence="2" key="2">
    <citation type="journal article" date="2023" name="Science">
        <title>Genomic signatures of disease resistance in endangered staghorn corals.</title>
        <authorList>
            <person name="Vollmer S.V."/>
            <person name="Selwyn J.D."/>
            <person name="Despard B.A."/>
            <person name="Roesel C.L."/>
        </authorList>
    </citation>
    <scope>NUCLEOTIDE SEQUENCE</scope>
    <source>
        <strain evidence="2">K2</strain>
    </source>
</reference>
<feature type="compositionally biased region" description="Basic and acidic residues" evidence="1">
    <location>
        <begin position="81"/>
        <end position="97"/>
    </location>
</feature>
<evidence type="ECO:0000313" key="3">
    <source>
        <dbReference type="Proteomes" id="UP001249851"/>
    </source>
</evidence>
<feature type="region of interest" description="Disordered" evidence="1">
    <location>
        <begin position="240"/>
        <end position="266"/>
    </location>
</feature>
<feature type="compositionally biased region" description="Basic and acidic residues" evidence="1">
    <location>
        <begin position="162"/>
        <end position="186"/>
    </location>
</feature>
<feature type="compositionally biased region" description="Basic and acidic residues" evidence="1">
    <location>
        <begin position="146"/>
        <end position="155"/>
    </location>
</feature>
<accession>A0AAD9VFG1</accession>
<feature type="compositionally biased region" description="Low complexity" evidence="1">
    <location>
        <begin position="45"/>
        <end position="56"/>
    </location>
</feature>
<reference evidence="2" key="1">
    <citation type="journal article" date="2023" name="G3 (Bethesda)">
        <title>Whole genome assembly and annotation of the endangered Caribbean coral Acropora cervicornis.</title>
        <authorList>
            <person name="Selwyn J.D."/>
            <person name="Vollmer S.V."/>
        </authorList>
    </citation>
    <scope>NUCLEOTIDE SEQUENCE</scope>
    <source>
        <strain evidence="2">K2</strain>
    </source>
</reference>
<feature type="compositionally biased region" description="Basic and acidic residues" evidence="1">
    <location>
        <begin position="253"/>
        <end position="266"/>
    </location>
</feature>
<feature type="region of interest" description="Disordered" evidence="1">
    <location>
        <begin position="146"/>
        <end position="202"/>
    </location>
</feature>